<dbReference type="PROSITE" id="PS51904">
    <property type="entry name" value="GLYCOSYL_HYDROL_F25_2"/>
    <property type="match status" value="1"/>
</dbReference>
<dbReference type="eggNOG" id="COG3757">
    <property type="taxonomic scope" value="Bacteria"/>
</dbReference>
<protein>
    <submittedName>
        <fullName evidence="3">Glycosyl hydrolase family 25</fullName>
    </submittedName>
</protein>
<name>E9S7I3_RUMAL</name>
<dbReference type="GO" id="GO:0009253">
    <property type="term" value="P:peptidoglycan catabolic process"/>
    <property type="evidence" value="ECO:0007669"/>
    <property type="project" value="InterPro"/>
</dbReference>
<comment type="caution">
    <text evidence="3">The sequence shown here is derived from an EMBL/GenBank/DDBJ whole genome shotgun (WGS) entry which is preliminary data.</text>
</comment>
<evidence type="ECO:0000256" key="1">
    <source>
        <dbReference type="ARBA" id="ARBA00010646"/>
    </source>
</evidence>
<dbReference type="OrthoDB" id="9765879at2"/>
<dbReference type="Proteomes" id="UP000004259">
    <property type="component" value="Unassembled WGS sequence"/>
</dbReference>
<dbReference type="InterPro" id="IPR003961">
    <property type="entry name" value="FN3_dom"/>
</dbReference>
<dbReference type="EMBL" id="ADKM02000008">
    <property type="protein sequence ID" value="EGC04752.1"/>
    <property type="molecule type" value="Genomic_DNA"/>
</dbReference>
<feature type="signal peptide" evidence="2">
    <location>
        <begin position="1"/>
        <end position="26"/>
    </location>
</feature>
<dbReference type="STRING" id="246199.CUS_6195"/>
<dbReference type="Pfam" id="PF01183">
    <property type="entry name" value="Glyco_hydro_25"/>
    <property type="match status" value="1"/>
</dbReference>
<dbReference type="GO" id="GO:0016998">
    <property type="term" value="P:cell wall macromolecule catabolic process"/>
    <property type="evidence" value="ECO:0007669"/>
    <property type="project" value="InterPro"/>
</dbReference>
<dbReference type="AlphaFoldDB" id="E9S7I3"/>
<gene>
    <name evidence="3" type="ORF">CUS_6195</name>
</gene>
<feature type="chain" id="PRO_5003243532" evidence="2">
    <location>
        <begin position="27"/>
        <end position="746"/>
    </location>
</feature>
<sequence length="746" mass="81920">MNFIKAAASAAIAAVICSCAAISATADTFGEIIGTDGQGFEFTTVDASQDAEYLKYRHELFLQAASSNSPAGRIKSDFPELCAYGSYLTHDSRFDGMDRDFCIDVSQWQSYIDWKAVKASGIDNCIIRLGVRGYGSAGTLMIDDRYFENIRNAKAAGMNVGVYFYTQAISEAEAREEADYCAAALKDYSLELPVYYDIESVDYDYGRLDHAGLSYKQKTALCSAFCDRIESYGYQSGVYANLYWLTSLIDGPSLGMNYKTWVAAYLSSINYGGIYDMWQYSSQASIDGIYGNVDISVMYDVDYSPTTALKAELDGKKLSWNKANGADGYTVYGSNDGSSFTAAGDAEGCSFDITGSNYSFYRVAAYNYFAGKRHYGHNSNNVAVKTYSEMTEGLSVKRSGIDRVMLSWQPTDGAASYEVYTTDGSSTNLVGNTAETSFEISGKNLQEFRAYVRPYNADGIGGKVSEEIELPANTPSGIPSLERVGTKLVWTNVEDADGYIVTFSGISGVGETRVDGNSFYMDEERDGTYYVQAYIMLEGRKFRSEASNTIEFKGISYPPKGELVLDAGDGELVWNKIDDAQGYVVYEISADGEEIAVAVVNGCRYATDKLTGTVYSVRAYNSKDGKDFYTEMSNKVVVSLPEVTEAKLESFSGDTAIISWDGIEDCDEYRVYVDLGKGYKLYTSVKGTMAVIAGLKDAEFASVRVKGYSCKDDVVSYGAFSNQLYMIGTEDSRPQQEVFSFEDLLK</sequence>
<dbReference type="PANTHER" id="PTHR34135">
    <property type="entry name" value="LYSOZYME"/>
    <property type="match status" value="1"/>
</dbReference>
<dbReference type="RefSeq" id="WP_002846768.1">
    <property type="nucleotide sequence ID" value="NZ_ADKM02000008.1"/>
</dbReference>
<dbReference type="CDD" id="cd06414">
    <property type="entry name" value="GH25_LytC-like"/>
    <property type="match status" value="1"/>
</dbReference>
<dbReference type="InterPro" id="IPR002053">
    <property type="entry name" value="Glyco_hydro_25"/>
</dbReference>
<dbReference type="GO" id="GO:0003796">
    <property type="term" value="F:lysozyme activity"/>
    <property type="evidence" value="ECO:0007669"/>
    <property type="project" value="InterPro"/>
</dbReference>
<dbReference type="CDD" id="cd00063">
    <property type="entry name" value="FN3"/>
    <property type="match status" value="1"/>
</dbReference>
<keyword evidence="4" id="KW-1185">Reference proteome</keyword>
<dbReference type="PANTHER" id="PTHR34135:SF2">
    <property type="entry name" value="LYSOZYME"/>
    <property type="match status" value="1"/>
</dbReference>
<organism evidence="3 4">
    <name type="scientific">Ruminococcus albus 8</name>
    <dbReference type="NCBI Taxonomy" id="246199"/>
    <lineage>
        <taxon>Bacteria</taxon>
        <taxon>Bacillati</taxon>
        <taxon>Bacillota</taxon>
        <taxon>Clostridia</taxon>
        <taxon>Eubacteriales</taxon>
        <taxon>Oscillospiraceae</taxon>
        <taxon>Ruminococcus</taxon>
    </lineage>
</organism>
<dbReference type="Gene3D" id="3.20.20.80">
    <property type="entry name" value="Glycosidases"/>
    <property type="match status" value="1"/>
</dbReference>
<keyword evidence="3" id="KW-0378">Hydrolase</keyword>
<comment type="similarity">
    <text evidence="1">Belongs to the glycosyl hydrolase 25 family.</text>
</comment>
<accession>E9S7I3</accession>
<evidence type="ECO:0000313" key="3">
    <source>
        <dbReference type="EMBL" id="EGC04752.1"/>
    </source>
</evidence>
<dbReference type="InterPro" id="IPR013783">
    <property type="entry name" value="Ig-like_fold"/>
</dbReference>
<dbReference type="GO" id="GO:0016052">
    <property type="term" value="P:carbohydrate catabolic process"/>
    <property type="evidence" value="ECO:0007669"/>
    <property type="project" value="TreeGrafter"/>
</dbReference>
<evidence type="ECO:0000256" key="2">
    <source>
        <dbReference type="SAM" id="SignalP"/>
    </source>
</evidence>
<dbReference type="SUPFAM" id="SSF51445">
    <property type="entry name" value="(Trans)glycosidases"/>
    <property type="match status" value="1"/>
</dbReference>
<dbReference type="Gene3D" id="2.60.40.10">
    <property type="entry name" value="Immunoglobulins"/>
    <property type="match status" value="4"/>
</dbReference>
<keyword evidence="2" id="KW-0732">Signal</keyword>
<reference evidence="3 4" key="1">
    <citation type="submission" date="2011-02" db="EMBL/GenBank/DDBJ databases">
        <authorList>
            <person name="Nelson K.E."/>
            <person name="Sutton G."/>
            <person name="Torralba M."/>
            <person name="Durkin S."/>
            <person name="Harkins D."/>
            <person name="Montgomery R."/>
            <person name="Ziemer C."/>
            <person name="Klaassens E."/>
            <person name="Ocuiv P."/>
            <person name="Morrison M."/>
        </authorList>
    </citation>
    <scope>NUCLEOTIDE SEQUENCE [LARGE SCALE GENOMIC DNA]</scope>
    <source>
        <strain evidence="3 4">8</strain>
    </source>
</reference>
<evidence type="ECO:0000313" key="4">
    <source>
        <dbReference type="Proteomes" id="UP000004259"/>
    </source>
</evidence>
<proteinExistence type="inferred from homology"/>
<dbReference type="InterPro" id="IPR017853">
    <property type="entry name" value="GH"/>
</dbReference>
<dbReference type="PROSITE" id="PS51257">
    <property type="entry name" value="PROKAR_LIPOPROTEIN"/>
    <property type="match status" value="1"/>
</dbReference>